<keyword evidence="3" id="KW-1185">Reference proteome</keyword>
<accession>A0A0D5NS00</accession>
<dbReference type="Gene3D" id="3.20.20.80">
    <property type="entry name" value="Glycosidases"/>
    <property type="match status" value="1"/>
</dbReference>
<reference evidence="2 3" key="1">
    <citation type="journal article" date="2015" name="J. Biotechnol.">
        <title>Complete genome sequence of Paenibacillus beijingensis 7188(T) (=DSM 24997(T)), a novel rhizobacterium from jujube garden soil.</title>
        <authorList>
            <person name="Kwak Y."/>
            <person name="Shin J.H."/>
        </authorList>
    </citation>
    <scope>NUCLEOTIDE SEQUENCE [LARGE SCALE GENOMIC DNA]</scope>
    <source>
        <strain evidence="2 3">DSM 24997</strain>
    </source>
</reference>
<evidence type="ECO:0000259" key="1">
    <source>
        <dbReference type="Pfam" id="PF16116"/>
    </source>
</evidence>
<dbReference type="Proteomes" id="UP000032633">
    <property type="component" value="Chromosome"/>
</dbReference>
<evidence type="ECO:0000313" key="3">
    <source>
        <dbReference type="Proteomes" id="UP000032633"/>
    </source>
</evidence>
<protein>
    <recommendedName>
        <fullName evidence="1">DUF4832 domain-containing protein</fullName>
    </recommendedName>
</protein>
<proteinExistence type="predicted"/>
<dbReference type="STRING" id="1126833.VN24_11435"/>
<dbReference type="InterPro" id="IPR032267">
    <property type="entry name" value="DUF4832"/>
</dbReference>
<name>A0A0D5NS00_9BACL</name>
<sequence length="455" mass="51779">MLLLSVGILSGYSCTVPAKEEAVISSYPLETDQVLNNPYMGFVVDARDNNRASQPFRLVHANLFWRELEPQKGVYNFEELERKFRFEYWRQQGVKLVMRVVLDYPREESHMDIPDWLYEETGRQGVWYAIEYGRGFSPDYTNPLLISYHAKLIAALADRYRDDPFVAFIQLGSIGHWGEWHTMDHGPNPIAFPKRSVTDRYVIPYLQEFTGKHLLMRRPTAIAAKHGMGLFNDAFGNEETIAGGFRDWYMNGYTSWLTGEKEPAMPDFWKKSPSGGEFSERLAAFSDDRIEGTLLQAKLTHVSWMGPSAPWRAEAGGAYQENINRFLNAIGYRFAVTKAEYEQERKPGETLHVRYVMANRGAAPFYFRWPLELSLFDQNGSMAASVRSSADIRAWLPGLHRGAVYLTVPADLAPGTYGVHVAILDPETGKPGIDFAMEGRQPDGRYRLGTVMVVQ</sequence>
<dbReference type="SUPFAM" id="SSF51445">
    <property type="entry name" value="(Trans)glycosidases"/>
    <property type="match status" value="1"/>
</dbReference>
<dbReference type="InterPro" id="IPR017853">
    <property type="entry name" value="GH"/>
</dbReference>
<dbReference type="PATRIC" id="fig|1126833.4.peg.2505"/>
<evidence type="ECO:0000313" key="2">
    <source>
        <dbReference type="EMBL" id="AJY77663.1"/>
    </source>
</evidence>
<dbReference type="AlphaFoldDB" id="A0A0D5NS00"/>
<organism evidence="2 3">
    <name type="scientific">Paenibacillus beijingensis</name>
    <dbReference type="NCBI Taxonomy" id="1126833"/>
    <lineage>
        <taxon>Bacteria</taxon>
        <taxon>Bacillati</taxon>
        <taxon>Bacillota</taxon>
        <taxon>Bacilli</taxon>
        <taxon>Bacillales</taxon>
        <taxon>Paenibacillaceae</taxon>
        <taxon>Paenibacillus</taxon>
    </lineage>
</organism>
<reference evidence="3" key="2">
    <citation type="submission" date="2015-03" db="EMBL/GenBank/DDBJ databases">
        <title>Genome sequence of Paenibacillus beijingensis strain DSM 24997T.</title>
        <authorList>
            <person name="Kwak Y."/>
            <person name="Shin J.-H."/>
        </authorList>
    </citation>
    <scope>NUCLEOTIDE SEQUENCE [LARGE SCALE GENOMIC DNA]</scope>
    <source>
        <strain evidence="3">DSM 24997</strain>
    </source>
</reference>
<dbReference type="Pfam" id="PF16116">
    <property type="entry name" value="DUF4832"/>
    <property type="match status" value="1"/>
</dbReference>
<gene>
    <name evidence="2" type="ORF">VN24_11435</name>
</gene>
<feature type="domain" description="DUF4832" evidence="1">
    <location>
        <begin position="228"/>
        <end position="428"/>
    </location>
</feature>
<dbReference type="EMBL" id="CP011058">
    <property type="protein sequence ID" value="AJY77663.1"/>
    <property type="molecule type" value="Genomic_DNA"/>
</dbReference>
<dbReference type="HOGENOM" id="CLU_040419_0_0_9"/>
<dbReference type="KEGG" id="pbj:VN24_11435"/>